<name>X0Y337_9ZZZZ</name>
<feature type="non-terminal residue" evidence="1">
    <location>
        <position position="1"/>
    </location>
</feature>
<protein>
    <submittedName>
        <fullName evidence="1">Uncharacterized protein</fullName>
    </submittedName>
</protein>
<reference evidence="1" key="1">
    <citation type="journal article" date="2014" name="Front. Microbiol.">
        <title>High frequency of phylogenetically diverse reductive dehalogenase-homologous genes in deep subseafloor sedimentary metagenomes.</title>
        <authorList>
            <person name="Kawai M."/>
            <person name="Futagami T."/>
            <person name="Toyoda A."/>
            <person name="Takaki Y."/>
            <person name="Nishi S."/>
            <person name="Hori S."/>
            <person name="Arai W."/>
            <person name="Tsubouchi T."/>
            <person name="Morono Y."/>
            <person name="Uchiyama I."/>
            <person name="Ito T."/>
            <person name="Fujiyama A."/>
            <person name="Inagaki F."/>
            <person name="Takami H."/>
        </authorList>
    </citation>
    <scope>NUCLEOTIDE SEQUENCE</scope>
    <source>
        <strain evidence="1">Expedition CK06-06</strain>
    </source>
</reference>
<proteinExistence type="predicted"/>
<organism evidence="1">
    <name type="scientific">marine sediment metagenome</name>
    <dbReference type="NCBI Taxonomy" id="412755"/>
    <lineage>
        <taxon>unclassified sequences</taxon>
        <taxon>metagenomes</taxon>
        <taxon>ecological metagenomes</taxon>
    </lineage>
</organism>
<comment type="caution">
    <text evidence="1">The sequence shown here is derived from an EMBL/GenBank/DDBJ whole genome shotgun (WGS) entry which is preliminary data.</text>
</comment>
<sequence length="80" mass="8603">QLYDLLIVADGSRGLQLIDNREPKSLTIVAAYETPGETRNVHGLASTVYAAGSGFGLGIFDVIDRSRLNPNGNFLANPDR</sequence>
<dbReference type="AlphaFoldDB" id="X0Y337"/>
<dbReference type="EMBL" id="BARS01042486">
    <property type="protein sequence ID" value="GAG41772.1"/>
    <property type="molecule type" value="Genomic_DNA"/>
</dbReference>
<gene>
    <name evidence="1" type="ORF">S01H1_64457</name>
</gene>
<evidence type="ECO:0000313" key="1">
    <source>
        <dbReference type="EMBL" id="GAG41772.1"/>
    </source>
</evidence>
<accession>X0Y337</accession>